<dbReference type="PROSITE" id="PS51217">
    <property type="entry name" value="UVRD_HELICASE_CTER"/>
    <property type="match status" value="1"/>
</dbReference>
<dbReference type="InterPro" id="IPR027417">
    <property type="entry name" value="P-loop_NTPase"/>
</dbReference>
<keyword evidence="4 15" id="KW-0378">Hydrolase</keyword>
<dbReference type="Pfam" id="PF13361">
    <property type="entry name" value="UvrD_C"/>
    <property type="match status" value="1"/>
</dbReference>
<evidence type="ECO:0000256" key="4">
    <source>
        <dbReference type="ARBA" id="ARBA00022801"/>
    </source>
</evidence>
<evidence type="ECO:0000256" key="15">
    <source>
        <dbReference type="PROSITE-ProRule" id="PRU00560"/>
    </source>
</evidence>
<keyword evidence="5 15" id="KW-0347">Helicase</keyword>
<keyword evidence="7 15" id="KW-0067">ATP-binding</keyword>
<dbReference type="GO" id="GO:0033202">
    <property type="term" value="C:DNA helicase complex"/>
    <property type="evidence" value="ECO:0007669"/>
    <property type="project" value="TreeGrafter"/>
</dbReference>
<dbReference type="Pfam" id="PF12705">
    <property type="entry name" value="PDDEXK_1"/>
    <property type="match status" value="1"/>
</dbReference>
<evidence type="ECO:0000313" key="20">
    <source>
        <dbReference type="Proteomes" id="UP000024836"/>
    </source>
</evidence>
<keyword evidence="1" id="KW-0540">Nuclease</keyword>
<evidence type="ECO:0000259" key="17">
    <source>
        <dbReference type="PROSITE" id="PS51198"/>
    </source>
</evidence>
<dbReference type="GO" id="GO:0004527">
    <property type="term" value="F:exonuclease activity"/>
    <property type="evidence" value="ECO:0007669"/>
    <property type="project" value="UniProtKB-KW"/>
</dbReference>
<evidence type="ECO:0000256" key="16">
    <source>
        <dbReference type="SAM" id="MobiDB-lite"/>
    </source>
</evidence>
<evidence type="ECO:0000256" key="13">
    <source>
        <dbReference type="ARBA" id="ARBA00034923"/>
    </source>
</evidence>
<sequence>MKRDAATQAQVRAADPIASTWLSANAGSGKTRVLTDRVARLLLSGVSPQHILCLTYTKAAASEMQNRLFKRLGEWAMLDQASLRDALERLGLEQSLNDDVLRNARRLFARAIETPGGLKIQTIHSFCAALLRRFPLEAGVSPQFVEMDDRAANRLREDVLEALSDGPDTSAMDALAHYFPGDDLNGILQEIAKHRAAFGASASDIWQTFGLSPDFDENQLSQQVFLGDEQQMLSDLIAAMRGGTKTDVSNAEKLSRLLPDLPLADLEKLFLFGKSAQSPFGAKIGKFPNKAVLETLSFRDALEDFMRRVEAARPKRLALAAARKTLALHQFAAAFLPEYNRRKQLHGWLDFDDLILKARDLLTNPSVAEWVLFRLDGGIDHILVDEAQDTSPLQWEVVELLSREFTAGEGAHADTPRTIFVVGDKKQSIYSFQGADPDGFDRMRDTFAGRLQAAPVPLSVQQLEFSFRSAPAILNVVDTVFGEGRRAGMGDSVLHRAFRHDLPGRVDLWPVVEKEEKPDDLPWYDPVNRIAPSAAPVRLANQLAARIKAMIGAESLIKDGARRDLEAGDVLILVRRRSTLFHEIIRACKAAGLPVAGADRLKIGGELAVKDLTALLSFLATPEDNLSLAAVLRSPLFGWDEARLYDLAAGRKKKYLWATLRARADDFRAEHDMLQALRDEADYLRPFELLERILTRQDGRRKLIARLGEEAEDGIDALLAQALSYERSEIPSLTGFIGWLQSDEVEIKRELGSAGNRIRVMTVHGAKGLEAPVVILPDTNKHELRIRDEILEGPDGRALWKTATDQSPALVADALDQLRLKQEEERQRLLYVAMTRAEQWLIVCAAGDLDKGNSWYEKVQLGMQHAGAVTHDFASRQGLRLETGDWPGPVGSAQSEDTLQTDLPDWLWHKAPRPEKPAPALSPSNLGGAKALPGDAGLPEDEAKSRGTALHLLLEHLPNHPKDLWGRIAEQLEASDMLEEAVFVLTNEKLASVFAEPALAEVDLTASLPALGNAPLAGTIDRLLFRDDHILAIDYKSNATVPPLAKDVPEGLLRQMGAYASALKQIYPDTHIETAILWTATATLMPLPNQLIDNALARATTS</sequence>
<evidence type="ECO:0000256" key="11">
    <source>
        <dbReference type="ARBA" id="ARBA00034617"/>
    </source>
</evidence>
<dbReference type="GO" id="GO:0003677">
    <property type="term" value="F:DNA binding"/>
    <property type="evidence" value="ECO:0007669"/>
    <property type="project" value="UniProtKB-KW"/>
</dbReference>
<evidence type="ECO:0000256" key="7">
    <source>
        <dbReference type="ARBA" id="ARBA00022840"/>
    </source>
</evidence>
<dbReference type="Gene3D" id="3.40.50.300">
    <property type="entry name" value="P-loop containing nucleotide triphosphate hydrolases"/>
    <property type="match status" value="4"/>
</dbReference>
<dbReference type="PANTHER" id="PTHR11070">
    <property type="entry name" value="UVRD / RECB / PCRA DNA HELICASE FAMILY MEMBER"/>
    <property type="match status" value="1"/>
</dbReference>
<evidence type="ECO:0000256" key="10">
    <source>
        <dbReference type="ARBA" id="ARBA00023235"/>
    </source>
</evidence>
<proteinExistence type="predicted"/>
<dbReference type="Pfam" id="PF00580">
    <property type="entry name" value="UvrD-helicase"/>
    <property type="match status" value="1"/>
</dbReference>
<keyword evidence="3" id="KW-0227">DNA damage</keyword>
<keyword evidence="2 15" id="KW-0547">Nucleotide-binding</keyword>
<dbReference type="InterPro" id="IPR000212">
    <property type="entry name" value="DNA_helicase_UvrD/REP"/>
</dbReference>
<dbReference type="PATRIC" id="fig|1461693.3.peg.1297"/>
<keyword evidence="6" id="KW-0269">Exonuclease</keyword>
<dbReference type="OrthoDB" id="9810135at2"/>
<dbReference type="InterPro" id="IPR014016">
    <property type="entry name" value="UvrD-like_ATP-bd"/>
</dbReference>
<dbReference type="eggNOG" id="COG1074">
    <property type="taxonomic scope" value="Bacteria"/>
</dbReference>
<evidence type="ECO:0000313" key="19">
    <source>
        <dbReference type="EMBL" id="KCV82551.1"/>
    </source>
</evidence>
<name>A0A058ZNZ3_9RHOB</name>
<dbReference type="AlphaFoldDB" id="A0A058ZNZ3"/>
<dbReference type="STRING" id="1461693.ATO10_06401"/>
<dbReference type="SUPFAM" id="SSF52980">
    <property type="entry name" value="Restriction endonuclease-like"/>
    <property type="match status" value="1"/>
</dbReference>
<keyword evidence="10" id="KW-0413">Isomerase</keyword>
<evidence type="ECO:0000256" key="14">
    <source>
        <dbReference type="ARBA" id="ARBA00048988"/>
    </source>
</evidence>
<comment type="caution">
    <text evidence="19">The sequence shown here is derived from an EMBL/GenBank/DDBJ whole genome shotgun (WGS) entry which is preliminary data.</text>
</comment>
<evidence type="ECO:0000259" key="18">
    <source>
        <dbReference type="PROSITE" id="PS51217"/>
    </source>
</evidence>
<dbReference type="GO" id="GO:0005829">
    <property type="term" value="C:cytosol"/>
    <property type="evidence" value="ECO:0007669"/>
    <property type="project" value="TreeGrafter"/>
</dbReference>
<dbReference type="InterPro" id="IPR011604">
    <property type="entry name" value="PDDEXK-like_dom_sf"/>
</dbReference>
<evidence type="ECO:0000256" key="6">
    <source>
        <dbReference type="ARBA" id="ARBA00022839"/>
    </source>
</evidence>
<keyword evidence="20" id="KW-1185">Reference proteome</keyword>
<reference evidence="19 20" key="1">
    <citation type="submission" date="2013-04" db="EMBL/GenBank/DDBJ databases">
        <title>Shimia sp. 22II-S11-Z10 Genome Sequencing.</title>
        <authorList>
            <person name="Lai Q."/>
            <person name="Li G."/>
            <person name="Shao Z."/>
        </authorList>
    </citation>
    <scope>NUCLEOTIDE SEQUENCE [LARGE SCALE GENOMIC DNA]</scope>
    <source>
        <strain evidence="20">22II-S11-Z10</strain>
    </source>
</reference>
<feature type="domain" description="UvrD-like helicase C-terminal" evidence="18">
    <location>
        <begin position="487"/>
        <end position="768"/>
    </location>
</feature>
<protein>
    <recommendedName>
        <fullName evidence="12">DNA 3'-5' helicase</fullName>
        <ecNumber evidence="12">5.6.2.4</ecNumber>
    </recommendedName>
    <alternativeName>
        <fullName evidence="13">DNA 3'-5' helicase II</fullName>
    </alternativeName>
</protein>
<keyword evidence="9" id="KW-0234">DNA repair</keyword>
<dbReference type="NCBIfam" id="TIGR02784">
    <property type="entry name" value="addA_alphas"/>
    <property type="match status" value="1"/>
</dbReference>
<dbReference type="Gene3D" id="1.10.486.10">
    <property type="entry name" value="PCRA, domain 4"/>
    <property type="match status" value="1"/>
</dbReference>
<dbReference type="GO" id="GO:0043138">
    <property type="term" value="F:3'-5' DNA helicase activity"/>
    <property type="evidence" value="ECO:0007669"/>
    <property type="project" value="UniProtKB-EC"/>
</dbReference>
<dbReference type="RefSeq" id="WP_035249541.1">
    <property type="nucleotide sequence ID" value="NZ_AQQY01000003.1"/>
</dbReference>
<dbReference type="InterPro" id="IPR014151">
    <property type="entry name" value="DNA_helicase_AddA"/>
</dbReference>
<evidence type="ECO:0000256" key="9">
    <source>
        <dbReference type="ARBA" id="ARBA00023204"/>
    </source>
</evidence>
<dbReference type="EMBL" id="AQQY01000003">
    <property type="protein sequence ID" value="KCV82551.1"/>
    <property type="molecule type" value="Genomic_DNA"/>
</dbReference>
<evidence type="ECO:0000256" key="1">
    <source>
        <dbReference type="ARBA" id="ARBA00022722"/>
    </source>
</evidence>
<evidence type="ECO:0000256" key="2">
    <source>
        <dbReference type="ARBA" id="ARBA00022741"/>
    </source>
</evidence>
<evidence type="ECO:0000256" key="12">
    <source>
        <dbReference type="ARBA" id="ARBA00034808"/>
    </source>
</evidence>
<dbReference type="GO" id="GO:0000725">
    <property type="term" value="P:recombinational repair"/>
    <property type="evidence" value="ECO:0007669"/>
    <property type="project" value="TreeGrafter"/>
</dbReference>
<evidence type="ECO:0000256" key="3">
    <source>
        <dbReference type="ARBA" id="ARBA00022763"/>
    </source>
</evidence>
<dbReference type="InterPro" id="IPR014017">
    <property type="entry name" value="DNA_helicase_UvrD-like_C"/>
</dbReference>
<evidence type="ECO:0000256" key="5">
    <source>
        <dbReference type="ARBA" id="ARBA00022806"/>
    </source>
</evidence>
<dbReference type="EC" id="5.6.2.4" evidence="12"/>
<dbReference type="InterPro" id="IPR038726">
    <property type="entry name" value="PDDEXK_AddAB-type"/>
</dbReference>
<dbReference type="PANTHER" id="PTHR11070:SF2">
    <property type="entry name" value="ATP-DEPENDENT DNA HELICASE SRS2"/>
    <property type="match status" value="1"/>
</dbReference>
<feature type="domain" description="UvrD-like helicase ATP-binding" evidence="17">
    <location>
        <begin position="3"/>
        <end position="470"/>
    </location>
</feature>
<dbReference type="InterPro" id="IPR011335">
    <property type="entry name" value="Restrct_endonuc-II-like"/>
</dbReference>
<evidence type="ECO:0000256" key="8">
    <source>
        <dbReference type="ARBA" id="ARBA00023125"/>
    </source>
</evidence>
<gene>
    <name evidence="19" type="ORF">ATO10_06401</name>
</gene>
<keyword evidence="8" id="KW-0238">DNA-binding</keyword>
<organism evidence="19 20">
    <name type="scientific">Actibacterium atlanticum</name>
    <dbReference type="NCBI Taxonomy" id="1461693"/>
    <lineage>
        <taxon>Bacteria</taxon>
        <taxon>Pseudomonadati</taxon>
        <taxon>Pseudomonadota</taxon>
        <taxon>Alphaproteobacteria</taxon>
        <taxon>Rhodobacterales</taxon>
        <taxon>Roseobacteraceae</taxon>
        <taxon>Actibacterium</taxon>
    </lineage>
</organism>
<dbReference type="GO" id="GO:0005524">
    <property type="term" value="F:ATP binding"/>
    <property type="evidence" value="ECO:0007669"/>
    <property type="project" value="UniProtKB-UniRule"/>
</dbReference>
<comment type="catalytic activity">
    <reaction evidence="11">
        <text>Couples ATP hydrolysis with the unwinding of duplex DNA by translocating in the 3'-5' direction.</text>
        <dbReference type="EC" id="5.6.2.4"/>
    </reaction>
</comment>
<dbReference type="Gene3D" id="3.90.320.10">
    <property type="match status" value="1"/>
</dbReference>
<dbReference type="Proteomes" id="UP000024836">
    <property type="component" value="Unassembled WGS sequence"/>
</dbReference>
<dbReference type="PROSITE" id="PS51198">
    <property type="entry name" value="UVRD_HELICASE_ATP_BIND"/>
    <property type="match status" value="1"/>
</dbReference>
<dbReference type="SUPFAM" id="SSF52540">
    <property type="entry name" value="P-loop containing nucleoside triphosphate hydrolases"/>
    <property type="match status" value="1"/>
</dbReference>
<feature type="region of interest" description="Disordered" evidence="16">
    <location>
        <begin position="909"/>
        <end position="942"/>
    </location>
</feature>
<accession>A0A058ZNZ3</accession>
<comment type="catalytic activity">
    <reaction evidence="14">
        <text>ATP + H2O = ADP + phosphate + H(+)</text>
        <dbReference type="Rhea" id="RHEA:13065"/>
        <dbReference type="ChEBI" id="CHEBI:15377"/>
        <dbReference type="ChEBI" id="CHEBI:15378"/>
        <dbReference type="ChEBI" id="CHEBI:30616"/>
        <dbReference type="ChEBI" id="CHEBI:43474"/>
        <dbReference type="ChEBI" id="CHEBI:456216"/>
        <dbReference type="EC" id="5.6.2.4"/>
    </reaction>
</comment>
<feature type="binding site" evidence="15">
    <location>
        <begin position="24"/>
        <end position="31"/>
    </location>
    <ligand>
        <name>ATP</name>
        <dbReference type="ChEBI" id="CHEBI:30616"/>
    </ligand>
</feature>